<accession>A0A834W7A6</accession>
<dbReference type="PROSITE" id="PS50873">
    <property type="entry name" value="PEROXIDASE_4"/>
    <property type="match status" value="1"/>
</dbReference>
<comment type="similarity">
    <text evidence="1">Belongs to the peroxidase family.</text>
</comment>
<evidence type="ECO:0000259" key="2">
    <source>
        <dbReference type="PROSITE" id="PS50873"/>
    </source>
</evidence>
<dbReference type="AlphaFoldDB" id="A0A834W7A6"/>
<keyword evidence="3" id="KW-0560">Oxidoreductase</keyword>
<evidence type="ECO:0000256" key="1">
    <source>
        <dbReference type="RuleBase" id="RU004241"/>
    </source>
</evidence>
<keyword evidence="3" id="KW-0575">Peroxidase</keyword>
<reference evidence="3" key="1">
    <citation type="submission" date="2020-09" db="EMBL/GenBank/DDBJ databases">
        <title>Genome-Enabled Discovery of Anthraquinone Biosynthesis in Senna tora.</title>
        <authorList>
            <person name="Kang S.-H."/>
            <person name="Pandey R.P."/>
            <person name="Lee C.-M."/>
            <person name="Sim J.-S."/>
            <person name="Jeong J.-T."/>
            <person name="Choi B.-S."/>
            <person name="Jung M."/>
            <person name="Ginzburg D."/>
            <person name="Zhao K."/>
            <person name="Won S.Y."/>
            <person name="Oh T.-J."/>
            <person name="Yu Y."/>
            <person name="Kim N.-H."/>
            <person name="Lee O.R."/>
            <person name="Lee T.-H."/>
            <person name="Bashyal P."/>
            <person name="Kim T.-S."/>
            <person name="Lee W.-H."/>
            <person name="Kawkins C."/>
            <person name="Kim C.-K."/>
            <person name="Kim J.S."/>
            <person name="Ahn B.O."/>
            <person name="Rhee S.Y."/>
            <person name="Sohng J.K."/>
        </authorList>
    </citation>
    <scope>NUCLEOTIDE SEQUENCE</scope>
    <source>
        <tissue evidence="3">Leaf</tissue>
    </source>
</reference>
<dbReference type="Gene3D" id="1.10.420.10">
    <property type="entry name" value="Peroxidase, domain 2"/>
    <property type="match status" value="1"/>
</dbReference>
<dbReference type="OrthoDB" id="2113341at2759"/>
<evidence type="ECO:0000313" key="4">
    <source>
        <dbReference type="Proteomes" id="UP000634136"/>
    </source>
</evidence>
<feature type="domain" description="Plant heme peroxidase family profile" evidence="2">
    <location>
        <begin position="1"/>
        <end position="86"/>
    </location>
</feature>
<evidence type="ECO:0000313" key="3">
    <source>
        <dbReference type="EMBL" id="KAF7808416.1"/>
    </source>
</evidence>
<dbReference type="Proteomes" id="UP000634136">
    <property type="component" value="Unassembled WGS sequence"/>
</dbReference>
<protein>
    <submittedName>
        <fullName evidence="3">Peroxidase 43</fullName>
    </submittedName>
</protein>
<dbReference type="Gene3D" id="1.10.520.10">
    <property type="match status" value="1"/>
</dbReference>
<dbReference type="GO" id="GO:0006979">
    <property type="term" value="P:response to oxidative stress"/>
    <property type="evidence" value="ECO:0007669"/>
    <property type="project" value="InterPro"/>
</dbReference>
<keyword evidence="4" id="KW-1185">Reference proteome</keyword>
<dbReference type="GO" id="GO:0020037">
    <property type="term" value="F:heme binding"/>
    <property type="evidence" value="ECO:0007669"/>
    <property type="project" value="InterPro"/>
</dbReference>
<dbReference type="InterPro" id="IPR002016">
    <property type="entry name" value="Haem_peroxidase"/>
</dbReference>
<organism evidence="3 4">
    <name type="scientific">Senna tora</name>
    <dbReference type="NCBI Taxonomy" id="362788"/>
    <lineage>
        <taxon>Eukaryota</taxon>
        <taxon>Viridiplantae</taxon>
        <taxon>Streptophyta</taxon>
        <taxon>Embryophyta</taxon>
        <taxon>Tracheophyta</taxon>
        <taxon>Spermatophyta</taxon>
        <taxon>Magnoliopsida</taxon>
        <taxon>eudicotyledons</taxon>
        <taxon>Gunneridae</taxon>
        <taxon>Pentapetalae</taxon>
        <taxon>rosids</taxon>
        <taxon>fabids</taxon>
        <taxon>Fabales</taxon>
        <taxon>Fabaceae</taxon>
        <taxon>Caesalpinioideae</taxon>
        <taxon>Cassia clade</taxon>
        <taxon>Senna</taxon>
    </lineage>
</organism>
<dbReference type="SUPFAM" id="SSF48113">
    <property type="entry name" value="Heme-dependent peroxidases"/>
    <property type="match status" value="1"/>
</dbReference>
<sequence length="98" mass="11119">MASSFPYSRKCMNLLLQQQQNDSQSPEADGPLYQVPTRRRDGLVSNVTLADDMPEVSDSIFLLKAKFLNKGLTPKDLVLLSGFENVTYILHVWIIEFN</sequence>
<name>A0A834W7A6_9FABA</name>
<dbReference type="InterPro" id="IPR010255">
    <property type="entry name" value="Haem_peroxidase_sf"/>
</dbReference>
<proteinExistence type="inferred from homology"/>
<gene>
    <name evidence="3" type="ORF">G2W53_035159</name>
</gene>
<dbReference type="EMBL" id="JAAIUW010000011">
    <property type="protein sequence ID" value="KAF7808416.1"/>
    <property type="molecule type" value="Genomic_DNA"/>
</dbReference>
<dbReference type="Pfam" id="PF00141">
    <property type="entry name" value="peroxidase"/>
    <property type="match status" value="1"/>
</dbReference>
<dbReference type="GO" id="GO:0004601">
    <property type="term" value="F:peroxidase activity"/>
    <property type="evidence" value="ECO:0007669"/>
    <property type="project" value="UniProtKB-KW"/>
</dbReference>
<comment type="caution">
    <text evidence="3">The sequence shown here is derived from an EMBL/GenBank/DDBJ whole genome shotgun (WGS) entry which is preliminary data.</text>
</comment>